<dbReference type="AlphaFoldDB" id="A0A1Y5PHL8"/>
<dbReference type="PROSITE" id="PS51737">
    <property type="entry name" value="RECOMBINASE_DNA_BIND"/>
    <property type="match status" value="1"/>
</dbReference>
<dbReference type="InterPro" id="IPR036162">
    <property type="entry name" value="Resolvase-like_N_sf"/>
</dbReference>
<evidence type="ECO:0000259" key="4">
    <source>
        <dbReference type="PROSITE" id="PS51737"/>
    </source>
</evidence>
<dbReference type="InterPro" id="IPR038109">
    <property type="entry name" value="DNA_bind_recomb_sf"/>
</dbReference>
<reference evidence="5" key="1">
    <citation type="submission" date="2016-03" db="EMBL/GenBank/DDBJ databases">
        <authorList>
            <person name="Ploux O."/>
        </authorList>
    </citation>
    <scope>NUCLEOTIDE SEQUENCE</scope>
    <source>
        <strain evidence="5">UC10</strain>
    </source>
</reference>
<accession>A0A1Y5PHL8</accession>
<dbReference type="SUPFAM" id="SSF53041">
    <property type="entry name" value="Resolvase-like"/>
    <property type="match status" value="1"/>
</dbReference>
<organism evidence="5">
    <name type="scientific">uncultured Mycobacterium sp</name>
    <dbReference type="NCBI Taxonomy" id="171292"/>
    <lineage>
        <taxon>Bacteria</taxon>
        <taxon>Bacillati</taxon>
        <taxon>Actinomycetota</taxon>
        <taxon>Actinomycetes</taxon>
        <taxon>Mycobacteriales</taxon>
        <taxon>Mycobacteriaceae</taxon>
        <taxon>Mycobacterium</taxon>
        <taxon>environmental samples</taxon>
    </lineage>
</organism>
<dbReference type="GO" id="GO:0000150">
    <property type="term" value="F:DNA strand exchange activity"/>
    <property type="evidence" value="ECO:0007669"/>
    <property type="project" value="InterPro"/>
</dbReference>
<dbReference type="PANTHER" id="PTHR30461">
    <property type="entry name" value="DNA-INVERTASE FROM LAMBDOID PROPHAGE"/>
    <property type="match status" value="1"/>
</dbReference>
<feature type="domain" description="Resolvase/invertase-type recombinase catalytic" evidence="3">
    <location>
        <begin position="3"/>
        <end position="149"/>
    </location>
</feature>
<dbReference type="Pfam" id="PF00239">
    <property type="entry name" value="Resolvase"/>
    <property type="match status" value="1"/>
</dbReference>
<dbReference type="Pfam" id="PF07508">
    <property type="entry name" value="Recombinase"/>
    <property type="match status" value="1"/>
</dbReference>
<dbReference type="InterPro" id="IPR006119">
    <property type="entry name" value="Resolv_N"/>
</dbReference>
<dbReference type="InterPro" id="IPR011109">
    <property type="entry name" value="DNA_bind_recombinase_dom"/>
</dbReference>
<dbReference type="SMART" id="SM00857">
    <property type="entry name" value="Resolvase"/>
    <property type="match status" value="1"/>
</dbReference>
<gene>
    <name evidence="5" type="ORF">MHPYR_520001</name>
</gene>
<dbReference type="GO" id="GO:0003677">
    <property type="term" value="F:DNA binding"/>
    <property type="evidence" value="ECO:0007669"/>
    <property type="project" value="UniProtKB-KW"/>
</dbReference>
<keyword evidence="1" id="KW-0238">DNA-binding</keyword>
<feature type="domain" description="Recombinase" evidence="4">
    <location>
        <begin position="157"/>
        <end position="270"/>
    </location>
</feature>
<name>A0A1Y5PHL8_9MYCO</name>
<dbReference type="PROSITE" id="PS51736">
    <property type="entry name" value="RECOMBINASES_3"/>
    <property type="match status" value="1"/>
</dbReference>
<dbReference type="EMBL" id="FLQS01000048">
    <property type="protein sequence ID" value="SBS78164.1"/>
    <property type="molecule type" value="Genomic_DNA"/>
</dbReference>
<proteinExistence type="predicted"/>
<keyword evidence="2" id="KW-0233">DNA recombination</keyword>
<dbReference type="Gene3D" id="3.90.1750.20">
    <property type="entry name" value="Putative Large Serine Recombinase, Chain B, Domain 2"/>
    <property type="match status" value="1"/>
</dbReference>
<dbReference type="CDD" id="cd00338">
    <property type="entry name" value="Ser_Recombinase"/>
    <property type="match status" value="1"/>
</dbReference>
<evidence type="ECO:0000256" key="1">
    <source>
        <dbReference type="ARBA" id="ARBA00023125"/>
    </source>
</evidence>
<sequence>MGNYLGRVRLSVHTDESTSVERQREHIEQWAKMHGHTIVGWAEDIDVSGKLSPFDTPQFGDWLNNRWPEFDGIVAWKLDRLARNTFGLHKLFEWAHERGKTVATIEDSIDLSGPMGRAIAGFLAAIAEMELQNISTRVTDSHRHLRSVGRWGTGTPPYGYRAVKNGDGCRLDIDPKAAKVVRGAVADVLDGVPLAHIARRLEREKTPAPRGGAKWGSTTLRGILMSRALLGEYSRGDLGPDGKPVKVGPELIDLETFDRVRAILDGNTGVGTRRDAAPLSGLVKCECGAPLWADTRTSRGKKYRYYRAECEHPVTMRAEFLEGAAEATLLHFYGDKEIEERQWVAGEDHTTALADAVRRAGALAEQVGRTTSPTMAGVLQGQLDAVAGEIANLEARPQVEGHWEMVGTGVTWAQKWHGATADERRKMLRDGGIEFHVGINDKGEKVVSIPKRFDRTAVVRQRFSV</sequence>
<evidence type="ECO:0000256" key="2">
    <source>
        <dbReference type="ARBA" id="ARBA00023172"/>
    </source>
</evidence>
<evidence type="ECO:0000313" key="5">
    <source>
        <dbReference type="EMBL" id="SBS78164.1"/>
    </source>
</evidence>
<dbReference type="PANTHER" id="PTHR30461:SF2">
    <property type="entry name" value="SERINE RECOMBINASE PINE-RELATED"/>
    <property type="match status" value="1"/>
</dbReference>
<evidence type="ECO:0000259" key="3">
    <source>
        <dbReference type="PROSITE" id="PS51736"/>
    </source>
</evidence>
<protein>
    <submittedName>
        <fullName evidence="5">Putative phage Integrase</fullName>
    </submittedName>
</protein>
<dbReference type="InterPro" id="IPR050639">
    <property type="entry name" value="SSR_resolvase"/>
</dbReference>
<dbReference type="Gene3D" id="3.40.50.1390">
    <property type="entry name" value="Resolvase, N-terminal catalytic domain"/>
    <property type="match status" value="1"/>
</dbReference>